<organism evidence="6 7">
    <name type="scientific">Streptococcus hillyeri</name>
    <dbReference type="NCBI Taxonomy" id="2282420"/>
    <lineage>
        <taxon>Bacteria</taxon>
        <taxon>Bacillati</taxon>
        <taxon>Bacillota</taxon>
        <taxon>Bacilli</taxon>
        <taxon>Lactobacillales</taxon>
        <taxon>Streptococcaceae</taxon>
        <taxon>Streptococcus</taxon>
    </lineage>
</organism>
<dbReference type="EMBL" id="RCVM01000002">
    <property type="protein sequence ID" value="RLY04781.1"/>
    <property type="molecule type" value="Genomic_DNA"/>
</dbReference>
<dbReference type="AlphaFoldDB" id="A0A3L9DTY1"/>
<gene>
    <name evidence="6" type="ORF">EAF07_01965</name>
</gene>
<protein>
    <submittedName>
        <fullName evidence="6">Deoxynucleoside kinase</fullName>
    </submittedName>
</protein>
<feature type="active site" description="Proton acceptor" evidence="2">
    <location>
        <position position="76"/>
    </location>
</feature>
<evidence type="ECO:0000256" key="2">
    <source>
        <dbReference type="PIRSR" id="PIRSR000705-1"/>
    </source>
</evidence>
<dbReference type="RefSeq" id="WP_121834621.1">
    <property type="nucleotide sequence ID" value="NZ_CP163513.1"/>
</dbReference>
<dbReference type="PANTHER" id="PTHR10513">
    <property type="entry name" value="DEOXYNUCLEOSIDE KINASE"/>
    <property type="match status" value="1"/>
</dbReference>
<dbReference type="CDD" id="cd01673">
    <property type="entry name" value="dNK"/>
    <property type="match status" value="1"/>
</dbReference>
<feature type="binding site" evidence="4">
    <location>
        <begin position="6"/>
        <end position="14"/>
    </location>
    <ligand>
        <name>ATP</name>
        <dbReference type="ChEBI" id="CHEBI:30616"/>
    </ligand>
</feature>
<dbReference type="GO" id="GO:0005524">
    <property type="term" value="F:ATP binding"/>
    <property type="evidence" value="ECO:0007669"/>
    <property type="project" value="UniProtKB-KW"/>
</dbReference>
<feature type="binding site" evidence="3">
    <location>
        <position position="42"/>
    </location>
    <ligand>
        <name>substrate</name>
    </ligand>
</feature>
<evidence type="ECO:0000256" key="4">
    <source>
        <dbReference type="PIRSR" id="PIRSR000705-3"/>
    </source>
</evidence>
<evidence type="ECO:0000313" key="6">
    <source>
        <dbReference type="EMBL" id="RLY04781.1"/>
    </source>
</evidence>
<evidence type="ECO:0000259" key="5">
    <source>
        <dbReference type="Pfam" id="PF01712"/>
    </source>
</evidence>
<sequence length="210" mass="24731">MIILAGMIGVGKTTYTARLSEALGTEAFYEPVENNPILDKYYENPDKYGFALQIYFLNKRFKSIKEAYYNNDNVLDRSIYEDALFTYINSLEGNISQEEYEIYLELLDNMMEELEGMPKKAPDLLVYLDGSFDHIMGNIKKRGRDFEQPTDENGLLDYYRLLHGHYGDWYDNYDYSPKMKIDTDHFDVTNDEDWEKVFAQIKETLSTLER</sequence>
<dbReference type="Gene3D" id="3.40.50.300">
    <property type="entry name" value="P-loop containing nucleotide triphosphate hydrolases"/>
    <property type="match status" value="1"/>
</dbReference>
<dbReference type="InterPro" id="IPR031314">
    <property type="entry name" value="DNK_dom"/>
</dbReference>
<dbReference type="GO" id="GO:0019136">
    <property type="term" value="F:deoxynucleoside kinase activity"/>
    <property type="evidence" value="ECO:0007669"/>
    <property type="project" value="InterPro"/>
</dbReference>
<name>A0A3L9DTY1_9STRE</name>
<comment type="similarity">
    <text evidence="1">Belongs to the DCK/DGK family.</text>
</comment>
<keyword evidence="4" id="KW-0067">ATP-binding</keyword>
<feature type="domain" description="Deoxynucleoside kinase" evidence="5">
    <location>
        <begin position="2"/>
        <end position="205"/>
    </location>
</feature>
<evidence type="ECO:0000256" key="1">
    <source>
        <dbReference type="ARBA" id="ARBA00007420"/>
    </source>
</evidence>
<feature type="binding site" evidence="3">
    <location>
        <position position="147"/>
    </location>
    <ligand>
        <name>substrate</name>
    </ligand>
</feature>
<dbReference type="Pfam" id="PF01712">
    <property type="entry name" value="dNK"/>
    <property type="match status" value="1"/>
</dbReference>
<dbReference type="PIRSF" id="PIRSF000705">
    <property type="entry name" value="DNK"/>
    <property type="match status" value="1"/>
</dbReference>
<feature type="binding site" evidence="3">
    <location>
        <position position="53"/>
    </location>
    <ligand>
        <name>substrate</name>
    </ligand>
</feature>
<evidence type="ECO:0000313" key="7">
    <source>
        <dbReference type="Proteomes" id="UP000279194"/>
    </source>
</evidence>
<dbReference type="SUPFAM" id="SSF52540">
    <property type="entry name" value="P-loop containing nucleoside triphosphate hydrolases"/>
    <property type="match status" value="1"/>
</dbReference>
<accession>A0A3L9DTY1</accession>
<dbReference type="PANTHER" id="PTHR10513:SF35">
    <property type="entry name" value="DEOXYADENOSINE KINASE"/>
    <property type="match status" value="1"/>
</dbReference>
<dbReference type="GO" id="GO:0005737">
    <property type="term" value="C:cytoplasm"/>
    <property type="evidence" value="ECO:0007669"/>
    <property type="project" value="TreeGrafter"/>
</dbReference>
<evidence type="ECO:0000256" key="3">
    <source>
        <dbReference type="PIRSR" id="PIRSR000705-2"/>
    </source>
</evidence>
<comment type="caution">
    <text evidence="6">The sequence shown here is derived from an EMBL/GenBank/DDBJ whole genome shotgun (WGS) entry which is preliminary data.</text>
</comment>
<keyword evidence="7" id="KW-1185">Reference proteome</keyword>
<dbReference type="OrthoDB" id="9776634at2"/>
<feature type="binding site" evidence="3">
    <location>
        <position position="82"/>
    </location>
    <ligand>
        <name>substrate</name>
    </ligand>
</feature>
<keyword evidence="4" id="KW-0547">Nucleotide-binding</keyword>
<feature type="binding site" evidence="3">
    <location>
        <position position="30"/>
    </location>
    <ligand>
        <name>substrate</name>
    </ligand>
</feature>
<keyword evidence="6" id="KW-0418">Kinase</keyword>
<feature type="binding site" evidence="3">
    <location>
        <position position="77"/>
    </location>
    <ligand>
        <name>substrate</name>
    </ligand>
</feature>
<dbReference type="InterPro" id="IPR050566">
    <property type="entry name" value="Deoxyribonucleoside_kinase"/>
</dbReference>
<keyword evidence="6" id="KW-0808">Transferase</keyword>
<dbReference type="Proteomes" id="UP000279194">
    <property type="component" value="Unassembled WGS sequence"/>
</dbReference>
<dbReference type="InterPro" id="IPR002624">
    <property type="entry name" value="DCK/DGK"/>
</dbReference>
<dbReference type="InterPro" id="IPR027417">
    <property type="entry name" value="P-loop_NTPase"/>
</dbReference>
<reference evidence="6 7" key="1">
    <citation type="submission" date="2018-10" db="EMBL/GenBank/DDBJ databases">
        <title>Streptococcus hillyeri sp. nov., isolated from equine tracheal sample.</title>
        <authorList>
            <person name="Macfadyen A.C."/>
            <person name="Waller A."/>
            <person name="Paterson G.K."/>
        </authorList>
    </citation>
    <scope>NUCLEOTIDE SEQUENCE [LARGE SCALE GENOMIC DNA]</scope>
    <source>
        <strain evidence="6 7">28462</strain>
    </source>
</reference>
<proteinExistence type="inferred from homology"/>